<sequence length="337" mass="36659">MHPKTVIAIDAGRSAIKVAYKTATEAGRFLFPSAAMPARKLSDEAEEGRAKKDTVTINNETYWVGDTAVFQRGPVASASLSDDWIESEEHAVLLLSALERVEAVRSAAGDKLIVLGLPGRQFLRQKHRLETVAKKIFNSRANEVKVIPQPKAPFNRHLQNEDGTLAKGRSLDESYAVIDVGRYTTDLAIIVQGRFIESGLDSCSGTKGAAEKMLLLMKEQGIQANLPDAERALAKRSVMFRGEFIDLGKQAKLALQSFEEEVMATVTRMIDPYSATLNGLILAGGGAPFVEQPLRRVWHNVITAPGEDSRYMVAEGMARWGAGVLLARRAALSASPA</sequence>
<reference evidence="3 4" key="1">
    <citation type="submission" date="2018-09" db="EMBL/GenBank/DDBJ databases">
        <title>Metagenome Assembled Genomes from an Advanced Water Purification Facility.</title>
        <authorList>
            <person name="Stamps B.W."/>
            <person name="Spear J.R."/>
        </authorList>
    </citation>
    <scope>NUCLEOTIDE SEQUENCE [LARGE SCALE GENOMIC DNA]</scope>
    <source>
        <strain evidence="3">Bin_27_1</strain>
    </source>
</reference>
<dbReference type="SUPFAM" id="SSF53067">
    <property type="entry name" value="Actin-like ATPase domain"/>
    <property type="match status" value="2"/>
</dbReference>
<evidence type="ECO:0000313" key="4">
    <source>
        <dbReference type="Proteomes" id="UP000321192"/>
    </source>
</evidence>
<dbReference type="RefSeq" id="WP_276656324.1">
    <property type="nucleotide sequence ID" value="NZ_SSFD01000012.1"/>
</dbReference>
<proteinExistence type="predicted"/>
<dbReference type="Proteomes" id="UP000321192">
    <property type="component" value="Unassembled WGS sequence"/>
</dbReference>
<dbReference type="InterPro" id="IPR043129">
    <property type="entry name" value="ATPase_NBD"/>
</dbReference>
<evidence type="ECO:0000259" key="1">
    <source>
        <dbReference type="Pfam" id="PF17989"/>
    </source>
</evidence>
<evidence type="ECO:0000259" key="2">
    <source>
        <dbReference type="Pfam" id="PF21522"/>
    </source>
</evidence>
<organism evidence="3 4">
    <name type="scientific">Thauera aminoaromatica</name>
    <dbReference type="NCBI Taxonomy" id="164330"/>
    <lineage>
        <taxon>Bacteria</taxon>
        <taxon>Pseudomonadati</taxon>
        <taxon>Pseudomonadota</taxon>
        <taxon>Betaproteobacteria</taxon>
        <taxon>Rhodocyclales</taxon>
        <taxon>Zoogloeaceae</taxon>
        <taxon>Thauera</taxon>
    </lineage>
</organism>
<evidence type="ECO:0000313" key="3">
    <source>
        <dbReference type="EMBL" id="TXH92308.1"/>
    </source>
</evidence>
<accession>A0A5C7T7V8</accession>
<dbReference type="Gene3D" id="3.30.420.40">
    <property type="match status" value="2"/>
</dbReference>
<dbReference type="Pfam" id="PF21522">
    <property type="entry name" value="MreB-like_C"/>
    <property type="match status" value="1"/>
</dbReference>
<gene>
    <name evidence="3" type="ORF">E6Q80_00785</name>
</gene>
<dbReference type="Pfam" id="PF17989">
    <property type="entry name" value="ALP_N"/>
    <property type="match status" value="1"/>
</dbReference>
<feature type="domain" description="Actin-like protein N-terminal" evidence="1">
    <location>
        <begin position="8"/>
        <end position="150"/>
    </location>
</feature>
<dbReference type="InterPro" id="IPR049067">
    <property type="entry name" value="MreB-like_C"/>
</dbReference>
<dbReference type="AlphaFoldDB" id="A0A5C7T7V8"/>
<feature type="domain" description="Actin homologue MreB-like C-terminal" evidence="2">
    <location>
        <begin position="177"/>
        <end position="295"/>
    </location>
</feature>
<protein>
    <submittedName>
        <fullName evidence="3">ParM/StbA family protein</fullName>
    </submittedName>
</protein>
<name>A0A5C7T7V8_THASP</name>
<dbReference type="InterPro" id="IPR040607">
    <property type="entry name" value="ALP_N"/>
</dbReference>
<dbReference type="EMBL" id="SSFD01000012">
    <property type="protein sequence ID" value="TXH92308.1"/>
    <property type="molecule type" value="Genomic_DNA"/>
</dbReference>
<comment type="caution">
    <text evidence="3">The sequence shown here is derived from an EMBL/GenBank/DDBJ whole genome shotgun (WGS) entry which is preliminary data.</text>
</comment>